<gene>
    <name evidence="1" type="ORF">ACO22_07197</name>
</gene>
<dbReference type="Proteomes" id="UP000242814">
    <property type="component" value="Unassembled WGS sequence"/>
</dbReference>
<comment type="caution">
    <text evidence="1">The sequence shown here is derived from an EMBL/GenBank/DDBJ whole genome shotgun (WGS) entry which is preliminary data.</text>
</comment>
<proteinExistence type="predicted"/>
<accession>A0A1D2J5D3</accession>
<name>A0A1D2J5D3_PARBR</name>
<evidence type="ECO:0000313" key="2">
    <source>
        <dbReference type="Proteomes" id="UP000242814"/>
    </source>
</evidence>
<organism evidence="1 2">
    <name type="scientific">Paracoccidioides brasiliensis</name>
    <dbReference type="NCBI Taxonomy" id="121759"/>
    <lineage>
        <taxon>Eukaryota</taxon>
        <taxon>Fungi</taxon>
        <taxon>Dikarya</taxon>
        <taxon>Ascomycota</taxon>
        <taxon>Pezizomycotina</taxon>
        <taxon>Eurotiomycetes</taxon>
        <taxon>Eurotiomycetidae</taxon>
        <taxon>Onygenales</taxon>
        <taxon>Ajellomycetaceae</taxon>
        <taxon>Paracoccidioides</taxon>
    </lineage>
</organism>
<dbReference type="VEuPathDB" id="FungiDB:PABG_12645"/>
<sequence length="181" mass="19935">MSSRQCSICYQEGAELGEKKGGIEKYLSLGMTISSAASMQLTSLNSLLPTFLPEEHAEQQPMDRRDTAFSHGSRSKLCRLGLKGAPSELLKVVVTGGNPVWIVPAGHKMRVSHLILNPLAGCIRRCYRYKLSRASETPEADAMPCLLVHEPVVEILRIANAPSPSKSFWVRSDDREAGWNI</sequence>
<reference evidence="1 2" key="1">
    <citation type="submission" date="2016-06" db="EMBL/GenBank/DDBJ databases">
        <authorList>
            <person name="Kjaerup R.B."/>
            <person name="Dalgaard T.S."/>
            <person name="Juul-Madsen H.R."/>
        </authorList>
    </citation>
    <scope>NUCLEOTIDE SEQUENCE [LARGE SCALE GENOMIC DNA]</scope>
    <source>
        <strain evidence="1 2">Pb300</strain>
    </source>
</reference>
<dbReference type="AlphaFoldDB" id="A0A1D2J5D3"/>
<dbReference type="EMBL" id="LZYO01000476">
    <property type="protein sequence ID" value="ODH13496.1"/>
    <property type="molecule type" value="Genomic_DNA"/>
</dbReference>
<evidence type="ECO:0000313" key="1">
    <source>
        <dbReference type="EMBL" id="ODH13496.1"/>
    </source>
</evidence>
<protein>
    <submittedName>
        <fullName evidence="1">Uncharacterized protein</fullName>
    </submittedName>
</protein>
<dbReference type="VEuPathDB" id="FungiDB:PADG_12487"/>